<proteinExistence type="predicted"/>
<name>A0A8H6MYY9_9PEZI</name>
<dbReference type="EMBL" id="WIGM01000735">
    <property type="protein sequence ID" value="KAF6814234.1"/>
    <property type="molecule type" value="Genomic_DNA"/>
</dbReference>
<organism evidence="2 3">
    <name type="scientific">Colletotrichum musicola</name>
    <dbReference type="NCBI Taxonomy" id="2175873"/>
    <lineage>
        <taxon>Eukaryota</taxon>
        <taxon>Fungi</taxon>
        <taxon>Dikarya</taxon>
        <taxon>Ascomycota</taxon>
        <taxon>Pezizomycotina</taxon>
        <taxon>Sordariomycetes</taxon>
        <taxon>Hypocreomycetidae</taxon>
        <taxon>Glomerellales</taxon>
        <taxon>Glomerellaceae</taxon>
        <taxon>Colletotrichum</taxon>
        <taxon>Colletotrichum orchidearum species complex</taxon>
    </lineage>
</organism>
<evidence type="ECO:0000313" key="3">
    <source>
        <dbReference type="Proteomes" id="UP000639643"/>
    </source>
</evidence>
<reference evidence="2" key="1">
    <citation type="journal article" date="2020" name="Phytopathology">
        <title>Genome Sequence Resources of Colletotrichum truncatum, C. plurivorum, C. musicola, and C. sojae: Four Species Pathogenic to Soybean (Glycine max).</title>
        <authorList>
            <person name="Rogerio F."/>
            <person name="Boufleur T.R."/>
            <person name="Ciampi-Guillardi M."/>
            <person name="Sukno S.A."/>
            <person name="Thon M.R."/>
            <person name="Massola Junior N.S."/>
            <person name="Baroncelli R."/>
        </authorList>
    </citation>
    <scope>NUCLEOTIDE SEQUENCE</scope>
    <source>
        <strain evidence="2">LFN0074</strain>
    </source>
</reference>
<feature type="domain" description="2EXR" evidence="1">
    <location>
        <begin position="25"/>
        <end position="69"/>
    </location>
</feature>
<evidence type="ECO:0000259" key="1">
    <source>
        <dbReference type="Pfam" id="PF20150"/>
    </source>
</evidence>
<sequence>MAETKGSVTDQMDILPTSSNADRTFHHFPELPAEIRRMIWREFYLEPRTFHTQLCNWQMDYDAVDDEDDDHIISSDNERAIFIYKMAPALPGLQSYYDSIDTSIDRTSADVARNVRTHFWLPPWVARDGEWIRAMPSRDPANRTARPKHALPNEVRVNWDADWTNVTENYNIFRTGGGDAIILMSPQTEWWANIRNLVLYYQPSFGRAESRFVTESNVDLWICCRKMPLLEQVREIFCPWPWPSEVATDPIYRIYELCEALSHFQRRYLMRKKSCADAHMWKVKVDFVLPPQMAELTWDRVRSLMSRAAFMTEFKAGLRDLGVLRELRYGWLRFILDHVEDLASKFERVDLDKEEQKGLKQLFRRLDLEPIQAVMKGLDKFFEYDSQHSH</sequence>
<protein>
    <recommendedName>
        <fullName evidence="1">2EXR domain-containing protein</fullName>
    </recommendedName>
</protein>
<dbReference type="AlphaFoldDB" id="A0A8H6MYY9"/>
<keyword evidence="3" id="KW-1185">Reference proteome</keyword>
<dbReference type="Pfam" id="PF20150">
    <property type="entry name" value="2EXR"/>
    <property type="match status" value="1"/>
</dbReference>
<evidence type="ECO:0000313" key="2">
    <source>
        <dbReference type="EMBL" id="KAF6814234.1"/>
    </source>
</evidence>
<dbReference type="Proteomes" id="UP000639643">
    <property type="component" value="Unassembled WGS sequence"/>
</dbReference>
<comment type="caution">
    <text evidence="2">The sequence shown here is derived from an EMBL/GenBank/DDBJ whole genome shotgun (WGS) entry which is preliminary data.</text>
</comment>
<dbReference type="OrthoDB" id="4817707at2759"/>
<gene>
    <name evidence="2" type="ORF">CMUS01_12678</name>
</gene>
<accession>A0A8H6MYY9</accession>
<dbReference type="InterPro" id="IPR045518">
    <property type="entry name" value="2EXR"/>
</dbReference>